<organism evidence="1 2">
    <name type="scientific">Paralysiella testudinis</name>
    <dbReference type="NCBI Taxonomy" id="2809020"/>
    <lineage>
        <taxon>Bacteria</taxon>
        <taxon>Pseudomonadati</taxon>
        <taxon>Pseudomonadota</taxon>
        <taxon>Betaproteobacteria</taxon>
        <taxon>Neisseriales</taxon>
        <taxon>Neisseriaceae</taxon>
        <taxon>Paralysiella</taxon>
    </lineage>
</organism>
<accession>A0A892ZK56</accession>
<proteinExistence type="predicted"/>
<evidence type="ECO:0000313" key="1">
    <source>
        <dbReference type="EMBL" id="QRQ81944.1"/>
    </source>
</evidence>
<evidence type="ECO:0000313" key="2">
    <source>
        <dbReference type="Proteomes" id="UP000653156"/>
    </source>
</evidence>
<sequence length="65" mass="7104">MLSYFVDWYNKVLRRYRDIETLRQQGADIRGEAGIEAGFSTAALEVGCKRNESAGVCHPLAGAAA</sequence>
<gene>
    <name evidence="1" type="ORF">JQU52_00410</name>
</gene>
<reference evidence="1" key="1">
    <citation type="submission" date="2021-02" db="EMBL/GenBank/DDBJ databases">
        <title>Neisseriaceae sp. 26B isolated from the cloaca of a Common Toad-headed Turtle (Mesoclemmys nasuta).</title>
        <authorList>
            <person name="Spergser J."/>
            <person name="Busse H.-J."/>
        </authorList>
    </citation>
    <scope>NUCLEOTIDE SEQUENCE</scope>
    <source>
        <strain evidence="1">26B</strain>
    </source>
</reference>
<dbReference type="RefSeq" id="WP_230339242.1">
    <property type="nucleotide sequence ID" value="NZ_CP069798.1"/>
</dbReference>
<dbReference type="EMBL" id="CP069798">
    <property type="protein sequence ID" value="QRQ81944.1"/>
    <property type="molecule type" value="Genomic_DNA"/>
</dbReference>
<keyword evidence="2" id="KW-1185">Reference proteome</keyword>
<dbReference type="Proteomes" id="UP000653156">
    <property type="component" value="Chromosome"/>
</dbReference>
<name>A0A892ZK56_9NEIS</name>
<dbReference type="AlphaFoldDB" id="A0A892ZK56"/>
<protein>
    <submittedName>
        <fullName evidence="1">Uncharacterized protein</fullName>
    </submittedName>
</protein>
<dbReference type="KEGG" id="ptes:JQU52_00410"/>